<reference evidence="2 3" key="1">
    <citation type="journal article" date="2019" name="Commun. Biol.">
        <title>The bagworm genome reveals a unique fibroin gene that provides high tensile strength.</title>
        <authorList>
            <person name="Kono N."/>
            <person name="Nakamura H."/>
            <person name="Ohtoshi R."/>
            <person name="Tomita M."/>
            <person name="Numata K."/>
            <person name="Arakawa K."/>
        </authorList>
    </citation>
    <scope>NUCLEOTIDE SEQUENCE [LARGE SCALE GENOMIC DNA]</scope>
</reference>
<sequence>MEIYEVAAGRPRPGAAGGGSIYTSSLLSAYLRSTCCNHKGNLQAHVFCGDLAQNRPGEVCAHRASPRAIRSYYSLFEADRIAELFDEKWKFLSSREKVRSVVQNAVTTSAKMAASGPDPRDRPGRAGDPSPLI</sequence>
<gene>
    <name evidence="2" type="ORF">EVAR_53583_1</name>
</gene>
<protein>
    <submittedName>
        <fullName evidence="2">Uncharacterized protein</fullName>
    </submittedName>
</protein>
<accession>A0A4C1YKZ8</accession>
<evidence type="ECO:0000256" key="1">
    <source>
        <dbReference type="SAM" id="MobiDB-lite"/>
    </source>
</evidence>
<dbReference type="AlphaFoldDB" id="A0A4C1YKZ8"/>
<name>A0A4C1YKZ8_EUMVA</name>
<keyword evidence="3" id="KW-1185">Reference proteome</keyword>
<proteinExistence type="predicted"/>
<dbReference type="Proteomes" id="UP000299102">
    <property type="component" value="Unassembled WGS sequence"/>
</dbReference>
<comment type="caution">
    <text evidence="2">The sequence shown here is derived from an EMBL/GenBank/DDBJ whole genome shotgun (WGS) entry which is preliminary data.</text>
</comment>
<feature type="region of interest" description="Disordered" evidence="1">
    <location>
        <begin position="106"/>
        <end position="133"/>
    </location>
</feature>
<evidence type="ECO:0000313" key="3">
    <source>
        <dbReference type="Proteomes" id="UP000299102"/>
    </source>
</evidence>
<evidence type="ECO:0000313" key="2">
    <source>
        <dbReference type="EMBL" id="GBP75542.1"/>
    </source>
</evidence>
<dbReference type="EMBL" id="BGZK01001252">
    <property type="protein sequence ID" value="GBP75542.1"/>
    <property type="molecule type" value="Genomic_DNA"/>
</dbReference>
<organism evidence="2 3">
    <name type="scientific">Eumeta variegata</name>
    <name type="common">Bagworm moth</name>
    <name type="synonym">Eumeta japonica</name>
    <dbReference type="NCBI Taxonomy" id="151549"/>
    <lineage>
        <taxon>Eukaryota</taxon>
        <taxon>Metazoa</taxon>
        <taxon>Ecdysozoa</taxon>
        <taxon>Arthropoda</taxon>
        <taxon>Hexapoda</taxon>
        <taxon>Insecta</taxon>
        <taxon>Pterygota</taxon>
        <taxon>Neoptera</taxon>
        <taxon>Endopterygota</taxon>
        <taxon>Lepidoptera</taxon>
        <taxon>Glossata</taxon>
        <taxon>Ditrysia</taxon>
        <taxon>Tineoidea</taxon>
        <taxon>Psychidae</taxon>
        <taxon>Oiketicinae</taxon>
        <taxon>Eumeta</taxon>
    </lineage>
</organism>